<comment type="caution">
    <text evidence="2">The sequence shown here is derived from an EMBL/GenBank/DDBJ whole genome shotgun (WGS) entry which is preliminary data.</text>
</comment>
<accession>A0ABD6DUX3</accession>
<name>A0ABD6DUX3_9EURY</name>
<gene>
    <name evidence="2" type="ORF">ACFSAS_02895</name>
</gene>
<dbReference type="EMBL" id="JBHUDP010000001">
    <property type="protein sequence ID" value="MFD1684553.1"/>
    <property type="molecule type" value="Genomic_DNA"/>
</dbReference>
<dbReference type="AlphaFoldDB" id="A0ABD6DUX3"/>
<evidence type="ECO:0000313" key="2">
    <source>
        <dbReference type="EMBL" id="MFD1684553.1"/>
    </source>
</evidence>
<feature type="compositionally biased region" description="Polar residues" evidence="1">
    <location>
        <begin position="160"/>
        <end position="172"/>
    </location>
</feature>
<dbReference type="InterPro" id="IPR058272">
    <property type="entry name" value="DUF7966"/>
</dbReference>
<sequence>MTESQPAAPEPSPESVRRSLRALANGSTSAAETTPADGSPPADESTSADGAASPHTSSGTGNAGRDADRLESDLGDGEGLVADAERTVDDAERAVSCARTAGDFLLGGGRAALDDAVATAARRGSPRLAQRGRRARAVLRDLDAALTGANDLREPRGDDSTPSPTGDATTSAPLAERF</sequence>
<dbReference type="RefSeq" id="WP_256307966.1">
    <property type="nucleotide sequence ID" value="NZ_JANHAW010000002.1"/>
</dbReference>
<reference evidence="2 3" key="1">
    <citation type="journal article" date="2019" name="Int. J. Syst. Evol. Microbiol.">
        <title>The Global Catalogue of Microorganisms (GCM) 10K type strain sequencing project: providing services to taxonomists for standard genome sequencing and annotation.</title>
        <authorList>
            <consortium name="The Broad Institute Genomics Platform"/>
            <consortium name="The Broad Institute Genome Sequencing Center for Infectious Disease"/>
            <person name="Wu L."/>
            <person name="Ma J."/>
        </authorList>
    </citation>
    <scope>NUCLEOTIDE SEQUENCE [LARGE SCALE GENOMIC DNA]</scope>
    <source>
        <strain evidence="2 3">CGMCC 1.10387</strain>
    </source>
</reference>
<evidence type="ECO:0000256" key="1">
    <source>
        <dbReference type="SAM" id="MobiDB-lite"/>
    </source>
</evidence>
<feature type="compositionally biased region" description="Polar residues" evidence="1">
    <location>
        <begin position="44"/>
        <end position="60"/>
    </location>
</feature>
<protein>
    <submittedName>
        <fullName evidence="2">Uncharacterized protein</fullName>
    </submittedName>
</protein>
<organism evidence="2 3">
    <name type="scientific">Halobellus litoreus</name>
    <dbReference type="NCBI Taxonomy" id="755310"/>
    <lineage>
        <taxon>Archaea</taxon>
        <taxon>Methanobacteriati</taxon>
        <taxon>Methanobacteriota</taxon>
        <taxon>Stenosarchaea group</taxon>
        <taxon>Halobacteria</taxon>
        <taxon>Halobacteriales</taxon>
        <taxon>Haloferacaceae</taxon>
        <taxon>Halobellus</taxon>
    </lineage>
</organism>
<dbReference type="Pfam" id="PF25920">
    <property type="entry name" value="DUF7966"/>
    <property type="match status" value="1"/>
</dbReference>
<keyword evidence="3" id="KW-1185">Reference proteome</keyword>
<feature type="region of interest" description="Disordered" evidence="1">
    <location>
        <begin position="1"/>
        <end position="91"/>
    </location>
</feature>
<feature type="region of interest" description="Disordered" evidence="1">
    <location>
        <begin position="145"/>
        <end position="178"/>
    </location>
</feature>
<dbReference type="Proteomes" id="UP001597092">
    <property type="component" value="Unassembled WGS sequence"/>
</dbReference>
<proteinExistence type="predicted"/>
<evidence type="ECO:0000313" key="3">
    <source>
        <dbReference type="Proteomes" id="UP001597092"/>
    </source>
</evidence>